<keyword evidence="6 14" id="KW-0812">Transmembrane</keyword>
<dbReference type="GO" id="GO:0015344">
    <property type="term" value="F:siderophore uptake transmembrane transporter activity"/>
    <property type="evidence" value="ECO:0007669"/>
    <property type="project" value="TreeGrafter"/>
</dbReference>
<dbReference type="PROSITE" id="PS52016">
    <property type="entry name" value="TONB_DEPENDENT_REC_3"/>
    <property type="match status" value="1"/>
</dbReference>
<sequence>MLTAAGILTASPALAQNAGGVIPLDEVVVEGATGDGTESGDGPVGDYVASQSLTGTKTDTPITKTPQSIAVVPAEQIEDQDAQSVAEALRYTPGVFSEYRGASNLRDEVFVRGFYYVPRYLDGLYFGGDLSYARIDPYFLERIELLSGPSSVLYGQANPGGIINMTSKLPTETPRGEVRTTFGSGDYVGASFDVSGPVPGVDTLSYRLVGTGFRRDLQEEFTKQSLLGITPSVTWRPDATTSLTILGGYQYEPDAGFRNFLDAAGTVSPIAGYGYVPRDFFVSDPDYEELTREQYWIGSKFEHEFNDILTVRQNARYQHVDHTHHTLIWGYTSASPTTGADTIVHRTASGGDESWDQFVIDNQAQVDVTTGPVSHTLLGGLDYRYRVRDYIWGRNSDVPTIDLANPTYGTIDYDSVALTTSDDQDLTAQQVGLYLQEQAEWGRLNVMAGGRVDFASTDIDDNLAGTSTSYDDTAFTWRVGAIYDLGWGISPYASYSTSFEPSLYAPPAGESAFEPTTADQLEVGVKYAPEGYDFLLTAAYYDITQRNVVQGTWDPALAQTVYRQIGEIHNRGVELSARGELFDRLSLIASYSYIHSEIEKSVAASEVGKTPARIPEHQASLWAKYAFKNPRLYGLELGGGVRYIGTSQGNNENTFQVDGVTLFDAMASYDFGALDSDLEGLKLQVNVKNIADTKYVASCASAYACFYGEGRTILASLAYQW</sequence>
<dbReference type="Gene3D" id="2.40.170.20">
    <property type="entry name" value="TonB-dependent receptor, beta-barrel domain"/>
    <property type="match status" value="1"/>
</dbReference>
<accession>A0A934MFK6</accession>
<dbReference type="GO" id="GO:0009279">
    <property type="term" value="C:cell outer membrane"/>
    <property type="evidence" value="ECO:0007669"/>
    <property type="project" value="UniProtKB-SubCell"/>
</dbReference>
<evidence type="ECO:0000256" key="9">
    <source>
        <dbReference type="ARBA" id="ARBA00023065"/>
    </source>
</evidence>
<evidence type="ECO:0000256" key="8">
    <source>
        <dbReference type="ARBA" id="ARBA00023004"/>
    </source>
</evidence>
<feature type="domain" description="TonB-dependent receptor-like beta-barrel" evidence="18">
    <location>
        <begin position="238"/>
        <end position="690"/>
    </location>
</feature>
<dbReference type="Gene3D" id="2.170.130.10">
    <property type="entry name" value="TonB-dependent receptor, plug domain"/>
    <property type="match status" value="1"/>
</dbReference>
<evidence type="ECO:0000256" key="2">
    <source>
        <dbReference type="ARBA" id="ARBA00009810"/>
    </source>
</evidence>
<evidence type="ECO:0000256" key="3">
    <source>
        <dbReference type="ARBA" id="ARBA00022448"/>
    </source>
</evidence>
<evidence type="ECO:0000256" key="14">
    <source>
        <dbReference type="PROSITE-ProRule" id="PRU01360"/>
    </source>
</evidence>
<evidence type="ECO:0000256" key="15">
    <source>
        <dbReference type="RuleBase" id="RU003357"/>
    </source>
</evidence>
<reference evidence="20" key="1">
    <citation type="submission" date="2020-12" db="EMBL/GenBank/DDBJ databases">
        <title>Bacterial taxonomy.</title>
        <authorList>
            <person name="Pan X."/>
        </authorList>
    </citation>
    <scope>NUCLEOTIDE SEQUENCE</scope>
    <source>
        <strain evidence="20">B2012</strain>
    </source>
</reference>
<comment type="caution">
    <text evidence="20">The sequence shown here is derived from an EMBL/GenBank/DDBJ whole genome shotgun (WGS) entry which is preliminary data.</text>
</comment>
<evidence type="ECO:0000256" key="11">
    <source>
        <dbReference type="ARBA" id="ARBA00023136"/>
    </source>
</evidence>
<evidence type="ECO:0000259" key="19">
    <source>
        <dbReference type="Pfam" id="PF07715"/>
    </source>
</evidence>
<dbReference type="FunFam" id="2.170.130.10:FF:000001">
    <property type="entry name" value="Catecholate siderophore TonB-dependent receptor"/>
    <property type="match status" value="1"/>
</dbReference>
<dbReference type="PANTHER" id="PTHR32552:SF68">
    <property type="entry name" value="FERRICHROME OUTER MEMBRANE TRANSPORTER_PHAGE RECEPTOR"/>
    <property type="match status" value="1"/>
</dbReference>
<keyword evidence="8" id="KW-0408">Iron</keyword>
<keyword evidence="4 14" id="KW-1134">Transmembrane beta strand</keyword>
<evidence type="ECO:0000259" key="18">
    <source>
        <dbReference type="Pfam" id="PF00593"/>
    </source>
</evidence>
<dbReference type="EMBL" id="JAEKJA010000038">
    <property type="protein sequence ID" value="MBJ3778767.1"/>
    <property type="molecule type" value="Genomic_DNA"/>
</dbReference>
<feature type="region of interest" description="Disordered" evidence="16">
    <location>
        <begin position="32"/>
        <end position="61"/>
    </location>
</feature>
<dbReference type="Proteomes" id="UP000609531">
    <property type="component" value="Unassembled WGS sequence"/>
</dbReference>
<evidence type="ECO:0000256" key="10">
    <source>
        <dbReference type="ARBA" id="ARBA00023077"/>
    </source>
</evidence>
<dbReference type="InterPro" id="IPR010105">
    <property type="entry name" value="TonB_sidphr_rcpt"/>
</dbReference>
<proteinExistence type="inferred from homology"/>
<dbReference type="InterPro" id="IPR037066">
    <property type="entry name" value="Plug_dom_sf"/>
</dbReference>
<comment type="similarity">
    <text evidence="2 14 15">Belongs to the TonB-dependent receptor family.</text>
</comment>
<gene>
    <name evidence="20" type="ORF">JCR33_23910</name>
</gene>
<evidence type="ECO:0000256" key="4">
    <source>
        <dbReference type="ARBA" id="ARBA00022452"/>
    </source>
</evidence>
<evidence type="ECO:0000256" key="6">
    <source>
        <dbReference type="ARBA" id="ARBA00022692"/>
    </source>
</evidence>
<dbReference type="AlphaFoldDB" id="A0A934MFK6"/>
<feature type="compositionally biased region" description="Gly residues" evidence="16">
    <location>
        <begin position="33"/>
        <end position="43"/>
    </location>
</feature>
<keyword evidence="9" id="KW-0406">Ion transport</keyword>
<evidence type="ECO:0000256" key="12">
    <source>
        <dbReference type="ARBA" id="ARBA00023170"/>
    </source>
</evidence>
<keyword evidence="21" id="KW-1185">Reference proteome</keyword>
<evidence type="ECO:0000256" key="13">
    <source>
        <dbReference type="ARBA" id="ARBA00023237"/>
    </source>
</evidence>
<dbReference type="InterPro" id="IPR039426">
    <property type="entry name" value="TonB-dep_rcpt-like"/>
</dbReference>
<dbReference type="SUPFAM" id="SSF56935">
    <property type="entry name" value="Porins"/>
    <property type="match status" value="1"/>
</dbReference>
<evidence type="ECO:0000256" key="17">
    <source>
        <dbReference type="SAM" id="SignalP"/>
    </source>
</evidence>
<keyword evidence="11 14" id="KW-0472">Membrane</keyword>
<evidence type="ECO:0000256" key="16">
    <source>
        <dbReference type="SAM" id="MobiDB-lite"/>
    </source>
</evidence>
<protein>
    <submittedName>
        <fullName evidence="20">TonB-dependent siderophore receptor</fullName>
    </submittedName>
</protein>
<dbReference type="RefSeq" id="WP_198884667.1">
    <property type="nucleotide sequence ID" value="NZ_JAEKJA010000038.1"/>
</dbReference>
<evidence type="ECO:0000256" key="7">
    <source>
        <dbReference type="ARBA" id="ARBA00022729"/>
    </source>
</evidence>
<feature type="signal peptide" evidence="17">
    <location>
        <begin position="1"/>
        <end position="15"/>
    </location>
</feature>
<evidence type="ECO:0000313" key="21">
    <source>
        <dbReference type="Proteomes" id="UP000609531"/>
    </source>
</evidence>
<dbReference type="Pfam" id="PF00593">
    <property type="entry name" value="TonB_dep_Rec_b-barrel"/>
    <property type="match status" value="1"/>
</dbReference>
<evidence type="ECO:0000256" key="5">
    <source>
        <dbReference type="ARBA" id="ARBA00022496"/>
    </source>
</evidence>
<organism evidence="20 21">
    <name type="scientific">Acuticoccus mangrovi</name>
    <dbReference type="NCBI Taxonomy" id="2796142"/>
    <lineage>
        <taxon>Bacteria</taxon>
        <taxon>Pseudomonadati</taxon>
        <taxon>Pseudomonadota</taxon>
        <taxon>Alphaproteobacteria</taxon>
        <taxon>Hyphomicrobiales</taxon>
        <taxon>Amorphaceae</taxon>
        <taxon>Acuticoccus</taxon>
    </lineage>
</organism>
<dbReference type="GO" id="GO:0015891">
    <property type="term" value="P:siderophore transport"/>
    <property type="evidence" value="ECO:0007669"/>
    <property type="project" value="InterPro"/>
</dbReference>
<name>A0A934MFK6_9HYPH</name>
<dbReference type="Pfam" id="PF07715">
    <property type="entry name" value="Plug"/>
    <property type="match status" value="1"/>
</dbReference>
<keyword evidence="5" id="KW-0410">Iron transport</keyword>
<comment type="subcellular location">
    <subcellularLocation>
        <location evidence="1 14">Cell outer membrane</location>
        <topology evidence="1 14">Multi-pass membrane protein</topology>
    </subcellularLocation>
</comment>
<feature type="domain" description="TonB-dependent receptor plug" evidence="19">
    <location>
        <begin position="63"/>
        <end position="162"/>
    </location>
</feature>
<keyword evidence="10 15" id="KW-0798">TonB box</keyword>
<dbReference type="GO" id="GO:0038023">
    <property type="term" value="F:signaling receptor activity"/>
    <property type="evidence" value="ECO:0007669"/>
    <property type="project" value="InterPro"/>
</dbReference>
<dbReference type="NCBIfam" id="TIGR01783">
    <property type="entry name" value="TonB-siderophor"/>
    <property type="match status" value="1"/>
</dbReference>
<evidence type="ECO:0000313" key="20">
    <source>
        <dbReference type="EMBL" id="MBJ3778767.1"/>
    </source>
</evidence>
<keyword evidence="7 17" id="KW-0732">Signal</keyword>
<dbReference type="InterPro" id="IPR036942">
    <property type="entry name" value="Beta-barrel_TonB_sf"/>
</dbReference>
<evidence type="ECO:0000256" key="1">
    <source>
        <dbReference type="ARBA" id="ARBA00004571"/>
    </source>
</evidence>
<keyword evidence="3 14" id="KW-0813">Transport</keyword>
<feature type="chain" id="PRO_5037000219" evidence="17">
    <location>
        <begin position="16"/>
        <end position="721"/>
    </location>
</feature>
<dbReference type="InterPro" id="IPR012910">
    <property type="entry name" value="Plug_dom"/>
</dbReference>
<keyword evidence="13 14" id="KW-0998">Cell outer membrane</keyword>
<dbReference type="InterPro" id="IPR000531">
    <property type="entry name" value="Beta-barrel_TonB"/>
</dbReference>
<keyword evidence="12 20" id="KW-0675">Receptor</keyword>
<dbReference type="PANTHER" id="PTHR32552">
    <property type="entry name" value="FERRICHROME IRON RECEPTOR-RELATED"/>
    <property type="match status" value="1"/>
</dbReference>
<dbReference type="CDD" id="cd01347">
    <property type="entry name" value="ligand_gated_channel"/>
    <property type="match status" value="1"/>
</dbReference>